<reference evidence="18" key="1">
    <citation type="thesis" date="2020" institute="ProQuest LLC" country="789 East Eisenhower Parkway, Ann Arbor, MI, USA">
        <title>Comparative Genomics and Chromosome Evolution.</title>
        <authorList>
            <person name="Mudd A.B."/>
        </authorList>
    </citation>
    <scope>NUCLEOTIDE SEQUENCE</scope>
    <source>
        <strain evidence="18">Female2</strain>
        <tissue evidence="18">Blood</tissue>
    </source>
</reference>
<dbReference type="FunFam" id="3.40.50.720:FF:000224">
    <property type="entry name" value="Hydroxysteroid 17-beta dehydrogenase 11"/>
    <property type="match status" value="1"/>
</dbReference>
<evidence type="ECO:0000256" key="15">
    <source>
        <dbReference type="ARBA" id="ARBA00042911"/>
    </source>
</evidence>
<keyword evidence="5" id="KW-0732">Signal</keyword>
<keyword evidence="9" id="KW-0560">Oxidoreductase</keyword>
<dbReference type="Pfam" id="PF00106">
    <property type="entry name" value="adh_short"/>
    <property type="match status" value="1"/>
</dbReference>
<dbReference type="GO" id="GO:0005783">
    <property type="term" value="C:endoplasmic reticulum"/>
    <property type="evidence" value="ECO:0007669"/>
    <property type="project" value="UniProtKB-SubCell"/>
</dbReference>
<comment type="caution">
    <text evidence="18">The sequence shown here is derived from an EMBL/GenBank/DDBJ whole genome shotgun (WGS) entry which is preliminary data.</text>
</comment>
<dbReference type="PANTHER" id="PTHR24322:SF489">
    <property type="entry name" value="ESTRADIOL 17-BETA-DEHYDROGENASE 11"/>
    <property type="match status" value="1"/>
</dbReference>
<comment type="catalytic activity">
    <reaction evidence="17">
        <text>17beta-estradiol + NADP(+) = estrone + NADPH + H(+)</text>
        <dbReference type="Rhea" id="RHEA:24616"/>
        <dbReference type="ChEBI" id="CHEBI:15378"/>
        <dbReference type="ChEBI" id="CHEBI:16469"/>
        <dbReference type="ChEBI" id="CHEBI:17263"/>
        <dbReference type="ChEBI" id="CHEBI:57783"/>
        <dbReference type="ChEBI" id="CHEBI:58349"/>
        <dbReference type="EC" id="1.1.1.62"/>
    </reaction>
</comment>
<keyword evidence="7" id="KW-0521">NADP</keyword>
<evidence type="ECO:0000256" key="9">
    <source>
        <dbReference type="ARBA" id="ARBA00023002"/>
    </source>
</evidence>
<sequence length="302" mass="33620">MKVVLDFLWLLLILLFSYLESFFKLFIPLKRKSVGGEIVLITGAGHGIGKNTAKLFANLQCVLVLWDINQQGIEETAAECRQIGARVYTYVVDCCKREEIYTAANKVKQDVGDVGILINNAGIIFCADGLTIKDEQIQKMFEVNILAHFWTTRAFLPSILQNNHGHIVTVASTAGFVGVPYMMHYCSSKFAAFGFHKSLTAELFALGKLGVKTSCLCPVFVNTGFVKNPSARFVPILQPEDVAQELVDGILKNKKIICVPPSVSFTPMLEYFLPERALKALNEFHQVKFDAEVRCSDSNKDK</sequence>
<evidence type="ECO:0000256" key="11">
    <source>
        <dbReference type="ARBA" id="ARBA00024072"/>
    </source>
</evidence>
<comment type="similarity">
    <text evidence="12">Belongs to the short-chain dehydrogenases/reductases (SDR) family. 17-beta-HSD 3 subfamily.</text>
</comment>
<dbReference type="PRINTS" id="PR00080">
    <property type="entry name" value="SDRFAMILY"/>
</dbReference>
<dbReference type="GO" id="GO:0006694">
    <property type="term" value="P:steroid biosynthetic process"/>
    <property type="evidence" value="ECO:0007669"/>
    <property type="project" value="UniProtKB-KW"/>
</dbReference>
<evidence type="ECO:0000256" key="4">
    <source>
        <dbReference type="ARBA" id="ARBA00022677"/>
    </source>
</evidence>
<dbReference type="InterPro" id="IPR002347">
    <property type="entry name" value="SDR_fam"/>
</dbReference>
<protein>
    <recommendedName>
        <fullName evidence="13">Estradiol 17-beta-dehydrogenase 11</fullName>
        <ecNumber evidence="11">1.1.1.62</ecNumber>
    </recommendedName>
    <alternativeName>
        <fullName evidence="14">17-beta-hydroxysteroid dehydrogenase 11</fullName>
    </alternativeName>
    <alternativeName>
        <fullName evidence="15">Dehydrogenase/reductase SDR family member 8</fullName>
    </alternativeName>
</protein>
<evidence type="ECO:0000256" key="16">
    <source>
        <dbReference type="ARBA" id="ARBA00048022"/>
    </source>
</evidence>
<dbReference type="PRINTS" id="PR00081">
    <property type="entry name" value="GDHRDH"/>
</dbReference>
<dbReference type="SUPFAM" id="SSF51735">
    <property type="entry name" value="NAD(P)-binding Rossmann-fold domains"/>
    <property type="match status" value="1"/>
</dbReference>
<evidence type="ECO:0000256" key="14">
    <source>
        <dbReference type="ARBA" id="ARBA00042233"/>
    </source>
</evidence>
<dbReference type="Proteomes" id="UP000812440">
    <property type="component" value="Chromosome 1"/>
</dbReference>
<dbReference type="OrthoDB" id="10253736at2759"/>
<evidence type="ECO:0000256" key="1">
    <source>
        <dbReference type="ARBA" id="ARBA00004240"/>
    </source>
</evidence>
<keyword evidence="3" id="KW-0444">Lipid biosynthesis</keyword>
<evidence type="ECO:0000256" key="5">
    <source>
        <dbReference type="ARBA" id="ARBA00022729"/>
    </source>
</evidence>
<evidence type="ECO:0000256" key="13">
    <source>
        <dbReference type="ARBA" id="ARBA00039801"/>
    </source>
</evidence>
<keyword evidence="8" id="KW-0752">Steroid biosynthesis</keyword>
<evidence type="ECO:0000256" key="10">
    <source>
        <dbReference type="ARBA" id="ARBA00023098"/>
    </source>
</evidence>
<dbReference type="InterPro" id="IPR036291">
    <property type="entry name" value="NAD(P)-bd_dom_sf"/>
</dbReference>
<dbReference type="GO" id="GO:0004303">
    <property type="term" value="F:estradiol 17-beta-dehydrogenase [NAD(P)+] activity"/>
    <property type="evidence" value="ECO:0007669"/>
    <property type="project" value="UniProtKB-EC"/>
</dbReference>
<accession>A0A8T2KA16</accession>
<keyword evidence="10" id="KW-0443">Lipid metabolism</keyword>
<dbReference type="EC" id="1.1.1.62" evidence="11"/>
<name>A0A8T2KA16_9PIPI</name>
<keyword evidence="19" id="KW-1185">Reference proteome</keyword>
<evidence type="ECO:0000256" key="3">
    <source>
        <dbReference type="ARBA" id="ARBA00022516"/>
    </source>
</evidence>
<comment type="catalytic activity">
    <reaction evidence="16">
        <text>17beta-estradiol + NAD(+) = estrone + NADH + H(+)</text>
        <dbReference type="Rhea" id="RHEA:24612"/>
        <dbReference type="ChEBI" id="CHEBI:15378"/>
        <dbReference type="ChEBI" id="CHEBI:16469"/>
        <dbReference type="ChEBI" id="CHEBI:17263"/>
        <dbReference type="ChEBI" id="CHEBI:57540"/>
        <dbReference type="ChEBI" id="CHEBI:57945"/>
        <dbReference type="EC" id="1.1.1.62"/>
    </reaction>
</comment>
<evidence type="ECO:0000256" key="2">
    <source>
        <dbReference type="ARBA" id="ARBA00004502"/>
    </source>
</evidence>
<evidence type="ECO:0000256" key="17">
    <source>
        <dbReference type="ARBA" id="ARBA00048906"/>
    </source>
</evidence>
<keyword evidence="6" id="KW-0256">Endoplasmic reticulum</keyword>
<dbReference type="EMBL" id="JAACNH010000001">
    <property type="protein sequence ID" value="KAG8454325.1"/>
    <property type="molecule type" value="Genomic_DNA"/>
</dbReference>
<evidence type="ECO:0000313" key="19">
    <source>
        <dbReference type="Proteomes" id="UP000812440"/>
    </source>
</evidence>
<evidence type="ECO:0000256" key="12">
    <source>
        <dbReference type="ARBA" id="ARBA00038261"/>
    </source>
</evidence>
<evidence type="ECO:0000256" key="6">
    <source>
        <dbReference type="ARBA" id="ARBA00022824"/>
    </source>
</evidence>
<dbReference type="CDD" id="cd05339">
    <property type="entry name" value="17beta-HSDXI-like_SDR_c"/>
    <property type="match status" value="1"/>
</dbReference>
<dbReference type="PANTHER" id="PTHR24322">
    <property type="entry name" value="PKSB"/>
    <property type="match status" value="1"/>
</dbReference>
<dbReference type="Gene3D" id="3.40.50.720">
    <property type="entry name" value="NAD(P)-binding Rossmann-like Domain"/>
    <property type="match status" value="1"/>
</dbReference>
<dbReference type="AlphaFoldDB" id="A0A8T2KA16"/>
<dbReference type="GO" id="GO:0005811">
    <property type="term" value="C:lipid droplet"/>
    <property type="evidence" value="ECO:0007669"/>
    <property type="project" value="UniProtKB-SubCell"/>
</dbReference>
<gene>
    <name evidence="18" type="ORF">GDO86_000823</name>
</gene>
<proteinExistence type="inferred from homology"/>
<comment type="subcellular location">
    <subcellularLocation>
        <location evidence="1">Endoplasmic reticulum</location>
    </subcellularLocation>
    <subcellularLocation>
        <location evidence="2">Lipid droplet</location>
    </subcellularLocation>
</comment>
<organism evidence="18 19">
    <name type="scientific">Hymenochirus boettgeri</name>
    <name type="common">Congo dwarf clawed frog</name>
    <dbReference type="NCBI Taxonomy" id="247094"/>
    <lineage>
        <taxon>Eukaryota</taxon>
        <taxon>Metazoa</taxon>
        <taxon>Chordata</taxon>
        <taxon>Craniata</taxon>
        <taxon>Vertebrata</taxon>
        <taxon>Euteleostomi</taxon>
        <taxon>Amphibia</taxon>
        <taxon>Batrachia</taxon>
        <taxon>Anura</taxon>
        <taxon>Pipoidea</taxon>
        <taxon>Pipidae</taxon>
        <taxon>Pipinae</taxon>
        <taxon>Hymenochirus</taxon>
    </lineage>
</organism>
<evidence type="ECO:0000256" key="8">
    <source>
        <dbReference type="ARBA" id="ARBA00022955"/>
    </source>
</evidence>
<evidence type="ECO:0000256" key="7">
    <source>
        <dbReference type="ARBA" id="ARBA00022857"/>
    </source>
</evidence>
<evidence type="ECO:0000313" key="18">
    <source>
        <dbReference type="EMBL" id="KAG8454325.1"/>
    </source>
</evidence>
<keyword evidence="4" id="KW-0551">Lipid droplet</keyword>